<protein>
    <submittedName>
        <fullName evidence="1">Phenylacetate-CoA ligase</fullName>
    </submittedName>
</protein>
<evidence type="ECO:0000313" key="2">
    <source>
        <dbReference type="Proteomes" id="UP000185728"/>
    </source>
</evidence>
<dbReference type="EMBL" id="FTOB01000001">
    <property type="protein sequence ID" value="SIS42687.1"/>
    <property type="molecule type" value="Genomic_DNA"/>
</dbReference>
<dbReference type="RefSeq" id="WP_139327582.1">
    <property type="nucleotide sequence ID" value="NZ_FTOB01000001.1"/>
</dbReference>
<dbReference type="GO" id="GO:0016874">
    <property type="term" value="F:ligase activity"/>
    <property type="evidence" value="ECO:0007669"/>
    <property type="project" value="UniProtKB-KW"/>
</dbReference>
<comment type="caution">
    <text evidence="1">The sequence shown here is derived from an EMBL/GenBank/DDBJ whole genome shotgun (WGS) entry which is preliminary data.</text>
</comment>
<keyword evidence="2" id="KW-1185">Reference proteome</keyword>
<gene>
    <name evidence="1" type="ORF">SAMN05421766_101877</name>
</gene>
<sequence>MKNSFSKAVFSFKTKFVNPKLEGLHRATVTNLETEDLSALNFIRRQALVHHAITHTKFYKKNTTNWIL</sequence>
<proteinExistence type="predicted"/>
<name>A0ABY1KJV4_9FLAO</name>
<evidence type="ECO:0000313" key="1">
    <source>
        <dbReference type="EMBL" id="SIS42687.1"/>
    </source>
</evidence>
<keyword evidence="1" id="KW-0436">Ligase</keyword>
<reference evidence="1 2" key="1">
    <citation type="submission" date="2017-01" db="EMBL/GenBank/DDBJ databases">
        <authorList>
            <person name="Varghese N."/>
            <person name="Submissions S."/>
        </authorList>
    </citation>
    <scope>NUCLEOTIDE SEQUENCE [LARGE SCALE GENOMIC DNA]</scope>
    <source>
        <strain evidence="1 2">DSM 2061</strain>
    </source>
</reference>
<organism evidence="1 2">
    <name type="scientific">Zobellia uliginosa</name>
    <dbReference type="NCBI Taxonomy" id="143224"/>
    <lineage>
        <taxon>Bacteria</taxon>
        <taxon>Pseudomonadati</taxon>
        <taxon>Bacteroidota</taxon>
        <taxon>Flavobacteriia</taxon>
        <taxon>Flavobacteriales</taxon>
        <taxon>Flavobacteriaceae</taxon>
        <taxon>Zobellia</taxon>
    </lineage>
</organism>
<accession>A0ABY1KJV4</accession>
<dbReference type="Proteomes" id="UP000185728">
    <property type="component" value="Unassembled WGS sequence"/>
</dbReference>